<dbReference type="Pfam" id="PF00589">
    <property type="entry name" value="Phage_integrase"/>
    <property type="match status" value="1"/>
</dbReference>
<dbReference type="PANTHER" id="PTHR30629">
    <property type="entry name" value="PROPHAGE INTEGRASE"/>
    <property type="match status" value="1"/>
</dbReference>
<dbReference type="FunCoup" id="A0A4R6QJA4">
    <property type="interactions" value="47"/>
</dbReference>
<dbReference type="AlphaFoldDB" id="A0A4R6QJA4"/>
<keyword evidence="2" id="KW-0229">DNA integration</keyword>
<accession>A0A4R6QJA4</accession>
<evidence type="ECO:0000313" key="6">
    <source>
        <dbReference type="EMBL" id="TDP63161.1"/>
    </source>
</evidence>
<keyword evidence="3" id="KW-0238">DNA-binding</keyword>
<dbReference type="OrthoDB" id="9775880at2"/>
<name>A0A4R6QJA4_9BURK</name>
<dbReference type="SUPFAM" id="SSF56349">
    <property type="entry name" value="DNA breaking-rejoining enzymes"/>
    <property type="match status" value="1"/>
</dbReference>
<dbReference type="InterPro" id="IPR053876">
    <property type="entry name" value="Phage_int_M"/>
</dbReference>
<evidence type="ECO:0000256" key="4">
    <source>
        <dbReference type="ARBA" id="ARBA00023172"/>
    </source>
</evidence>
<evidence type="ECO:0000256" key="3">
    <source>
        <dbReference type="ARBA" id="ARBA00023125"/>
    </source>
</evidence>
<protein>
    <submittedName>
        <fullName evidence="6">Integrase</fullName>
    </submittedName>
</protein>
<dbReference type="GO" id="GO:0015074">
    <property type="term" value="P:DNA integration"/>
    <property type="evidence" value="ECO:0007669"/>
    <property type="project" value="UniProtKB-KW"/>
</dbReference>
<dbReference type="InterPro" id="IPR010998">
    <property type="entry name" value="Integrase_recombinase_N"/>
</dbReference>
<evidence type="ECO:0000256" key="1">
    <source>
        <dbReference type="ARBA" id="ARBA00008857"/>
    </source>
</evidence>
<dbReference type="GO" id="GO:0006310">
    <property type="term" value="P:DNA recombination"/>
    <property type="evidence" value="ECO:0007669"/>
    <property type="project" value="UniProtKB-KW"/>
</dbReference>
<keyword evidence="4" id="KW-0233">DNA recombination</keyword>
<dbReference type="Pfam" id="PF22022">
    <property type="entry name" value="Phage_int_M"/>
    <property type="match status" value="1"/>
</dbReference>
<dbReference type="EMBL" id="SNXS01000005">
    <property type="protein sequence ID" value="TDP63161.1"/>
    <property type="molecule type" value="Genomic_DNA"/>
</dbReference>
<evidence type="ECO:0000259" key="5">
    <source>
        <dbReference type="PROSITE" id="PS51898"/>
    </source>
</evidence>
<dbReference type="InterPro" id="IPR025166">
    <property type="entry name" value="Integrase_DNA_bind_dom"/>
</dbReference>
<gene>
    <name evidence="6" type="ORF">DES47_105162</name>
</gene>
<dbReference type="GO" id="GO:0003677">
    <property type="term" value="F:DNA binding"/>
    <property type="evidence" value="ECO:0007669"/>
    <property type="project" value="UniProtKB-KW"/>
</dbReference>
<sequence length="415" mass="45047">MPTLTEAACKNASCPPELKRRRLTDGGGLYLEVAPSGSKRWFWKFYPDGKESRLALGSYPDVTLKAARAARDAARMTRQAGVNPVQARKAEKIASSTINANTFEAVAREFHMLKADTWSPGHADKWLRSSENHLFPYLGTLPLDSIKAPVLLAVLKKAEAKGILSTAQDLLSMAGQVFRLGVQTGRCERNPAADLRGALKPHVAQNFAAIVDPVKAGELLRAIDGYTGQPTTRAALQLSALIFQRPGNVQAMEWAWLDLDAALLTIPAAAMKRTAHGKLNGRPHLVPLSAQALVLLNALKPLTGHGTYVFPSARTGERPMSNGTLNAALRRLDFAGDEHVAHGFRAMARTMMAEILPGIDPDVVEAQLAHGKSGPLGSAYDRAEYMVQRQQMMQTWADYLDQLRAGAKVLAFKTA</sequence>
<evidence type="ECO:0000313" key="7">
    <source>
        <dbReference type="Proteomes" id="UP000295361"/>
    </source>
</evidence>
<dbReference type="Pfam" id="PF13356">
    <property type="entry name" value="Arm-DNA-bind_3"/>
    <property type="match status" value="1"/>
</dbReference>
<dbReference type="CDD" id="cd00801">
    <property type="entry name" value="INT_P4_C"/>
    <property type="match status" value="1"/>
</dbReference>
<dbReference type="InParanoid" id="A0A4R6QJA4"/>
<dbReference type="InterPro" id="IPR050808">
    <property type="entry name" value="Phage_Integrase"/>
</dbReference>
<dbReference type="InterPro" id="IPR011010">
    <property type="entry name" value="DNA_brk_join_enz"/>
</dbReference>
<dbReference type="Gene3D" id="1.10.150.130">
    <property type="match status" value="1"/>
</dbReference>
<dbReference type="InterPro" id="IPR013762">
    <property type="entry name" value="Integrase-like_cat_sf"/>
</dbReference>
<comment type="caution">
    <text evidence="6">The sequence shown here is derived from an EMBL/GenBank/DDBJ whole genome shotgun (WGS) entry which is preliminary data.</text>
</comment>
<reference evidence="6 7" key="1">
    <citation type="submission" date="2019-03" db="EMBL/GenBank/DDBJ databases">
        <title>Genomic Encyclopedia of Type Strains, Phase IV (KMG-IV): sequencing the most valuable type-strain genomes for metagenomic binning, comparative biology and taxonomic classification.</title>
        <authorList>
            <person name="Goeker M."/>
        </authorList>
    </citation>
    <scope>NUCLEOTIDE SEQUENCE [LARGE SCALE GENOMIC DNA]</scope>
    <source>
        <strain evidence="6 7">DSM 16998</strain>
    </source>
</reference>
<dbReference type="Gene3D" id="1.10.443.10">
    <property type="entry name" value="Intergrase catalytic core"/>
    <property type="match status" value="1"/>
</dbReference>
<dbReference type="InterPro" id="IPR002104">
    <property type="entry name" value="Integrase_catalytic"/>
</dbReference>
<dbReference type="Gene3D" id="3.30.160.390">
    <property type="entry name" value="Integrase, DNA-binding domain"/>
    <property type="match status" value="1"/>
</dbReference>
<dbReference type="InterPro" id="IPR038488">
    <property type="entry name" value="Integrase_DNA-bd_sf"/>
</dbReference>
<organism evidence="6 7">
    <name type="scientific">Roseateles toxinivorans</name>
    <dbReference type="NCBI Taxonomy" id="270368"/>
    <lineage>
        <taxon>Bacteria</taxon>
        <taxon>Pseudomonadati</taxon>
        <taxon>Pseudomonadota</taxon>
        <taxon>Betaproteobacteria</taxon>
        <taxon>Burkholderiales</taxon>
        <taxon>Sphaerotilaceae</taxon>
        <taxon>Roseateles</taxon>
    </lineage>
</organism>
<evidence type="ECO:0000256" key="2">
    <source>
        <dbReference type="ARBA" id="ARBA00022908"/>
    </source>
</evidence>
<dbReference type="Proteomes" id="UP000295361">
    <property type="component" value="Unassembled WGS sequence"/>
</dbReference>
<feature type="domain" description="Tyr recombinase" evidence="5">
    <location>
        <begin position="206"/>
        <end position="393"/>
    </location>
</feature>
<keyword evidence="7" id="KW-1185">Reference proteome</keyword>
<dbReference type="PANTHER" id="PTHR30629:SF2">
    <property type="entry name" value="PROPHAGE INTEGRASE INTS-RELATED"/>
    <property type="match status" value="1"/>
</dbReference>
<comment type="similarity">
    <text evidence="1">Belongs to the 'phage' integrase family.</text>
</comment>
<dbReference type="RefSeq" id="WP_133702346.1">
    <property type="nucleotide sequence ID" value="NZ_SNXS01000005.1"/>
</dbReference>
<proteinExistence type="inferred from homology"/>
<dbReference type="PROSITE" id="PS51898">
    <property type="entry name" value="TYR_RECOMBINASE"/>
    <property type="match status" value="1"/>
</dbReference>